<evidence type="ECO:0000256" key="1">
    <source>
        <dbReference type="ARBA" id="ARBA00023002"/>
    </source>
</evidence>
<dbReference type="FunCoup" id="H2AMS2">
    <property type="interactions" value="246"/>
</dbReference>
<proteinExistence type="predicted"/>
<dbReference type="GO" id="GO:0005829">
    <property type="term" value="C:cytosol"/>
    <property type="evidence" value="ECO:0007669"/>
    <property type="project" value="TreeGrafter"/>
</dbReference>
<dbReference type="SUPFAM" id="SSF51430">
    <property type="entry name" value="NAD(P)-linked oxidoreductase"/>
    <property type="match status" value="1"/>
</dbReference>
<dbReference type="GeneID" id="13886047"/>
<dbReference type="GO" id="GO:0070485">
    <property type="term" value="P:dehydro-D-arabinono-1,4-lactone biosynthetic process"/>
    <property type="evidence" value="ECO:0007669"/>
    <property type="project" value="EnsemblFungi"/>
</dbReference>
<dbReference type="AlphaFoldDB" id="H2AMS2"/>
<dbReference type="InterPro" id="IPR023210">
    <property type="entry name" value="NADP_OxRdtase_dom"/>
</dbReference>
<reference evidence="3 4" key="1">
    <citation type="journal article" date="2011" name="Proc. Natl. Acad. Sci. U.S.A.">
        <title>Evolutionary erosion of yeast sex chromosomes by mating-type switching accidents.</title>
        <authorList>
            <person name="Gordon J.L."/>
            <person name="Armisen D."/>
            <person name="Proux-Wera E."/>
            <person name="Oheigeartaigh S.S."/>
            <person name="Byrne K.P."/>
            <person name="Wolfe K.H."/>
        </authorList>
    </citation>
    <scope>NUCLEOTIDE SEQUENCE [LARGE SCALE GENOMIC DNA]</scope>
    <source>
        <strain evidence="4">ATCC 22294 / BCRC 22015 / CBS 2517 / CECT 1963 / NBRC 1671 / NRRL Y-8276</strain>
    </source>
</reference>
<sequence length="329" mass="38007">MEDCKIILGCATFNTQYNDVPESLPVVEIMKKAFGDGINVIDTSPYYGPSEILVGEALAKIKPRRSTFQICTKAGRITENEFNYSPEHIRFSVKRSIERLLGWCPDETEKYLDLVYLHDVEFQTLNDITGAIKELMILKKEGFIKRVGISGYPVKFLYEVSKYCKESRDIGPLDCVLSYCNMNLQNNTLDMYYHRFKNDCGIRMISNASILSMSLLREEETRSFHPCSSELRQAIEKVVEYCRDQEGIRLSDLAIRYAFTNWINKGPTVIGVSKVEELERILENMLLIKGDELNNEDERIVRHIQQEILQDHFNETWDSGIAHPEFTDI</sequence>
<dbReference type="GO" id="GO:0045290">
    <property type="term" value="F:D-arabinose 1-dehydrogenase [NAD(P)+] activity"/>
    <property type="evidence" value="ECO:0007669"/>
    <property type="project" value="EnsemblFungi"/>
</dbReference>
<dbReference type="eggNOG" id="KOG1576">
    <property type="taxonomic scope" value="Eukaryota"/>
</dbReference>
<keyword evidence="1" id="KW-0560">Oxidoreductase</keyword>
<dbReference type="OrthoDB" id="5286008at2759"/>
<dbReference type="PANTHER" id="PTHR42686:SF1">
    <property type="entry name" value="GH17980P-RELATED"/>
    <property type="match status" value="1"/>
</dbReference>
<dbReference type="InterPro" id="IPR020471">
    <property type="entry name" value="AKR"/>
</dbReference>
<feature type="domain" description="NADP-dependent oxidoreductase" evidence="2">
    <location>
        <begin position="5"/>
        <end position="285"/>
    </location>
</feature>
<dbReference type="InParanoid" id="H2AMS2"/>
<dbReference type="Proteomes" id="UP000005220">
    <property type="component" value="Chromosome 1"/>
</dbReference>
<dbReference type="EMBL" id="HE650821">
    <property type="protein sequence ID" value="CCF55672.1"/>
    <property type="molecule type" value="Genomic_DNA"/>
</dbReference>
<evidence type="ECO:0000313" key="3">
    <source>
        <dbReference type="EMBL" id="CCF55672.1"/>
    </source>
</evidence>
<evidence type="ECO:0000259" key="2">
    <source>
        <dbReference type="Pfam" id="PF00248"/>
    </source>
</evidence>
<dbReference type="InterPro" id="IPR036812">
    <property type="entry name" value="NAD(P)_OxRdtase_dom_sf"/>
</dbReference>
<dbReference type="PANTHER" id="PTHR42686">
    <property type="entry name" value="GH17980P-RELATED"/>
    <property type="match status" value="1"/>
</dbReference>
<dbReference type="Pfam" id="PF00248">
    <property type="entry name" value="Aldo_ket_red"/>
    <property type="match status" value="1"/>
</dbReference>
<evidence type="ECO:0000313" key="4">
    <source>
        <dbReference type="Proteomes" id="UP000005220"/>
    </source>
</evidence>
<dbReference type="HOGENOM" id="CLU_023205_7_2_1"/>
<accession>H2AMS2</accession>
<dbReference type="Gene3D" id="3.20.20.100">
    <property type="entry name" value="NADP-dependent oxidoreductase domain"/>
    <property type="match status" value="1"/>
</dbReference>
<organism evidence="3 4">
    <name type="scientific">Kazachstania africana (strain ATCC 22294 / BCRC 22015 / CBS 2517 / CECT 1963 / NBRC 1671 / NRRL Y-8276)</name>
    <name type="common">Yeast</name>
    <name type="synonym">Kluyveromyces africanus</name>
    <dbReference type="NCBI Taxonomy" id="1071382"/>
    <lineage>
        <taxon>Eukaryota</taxon>
        <taxon>Fungi</taxon>
        <taxon>Dikarya</taxon>
        <taxon>Ascomycota</taxon>
        <taxon>Saccharomycotina</taxon>
        <taxon>Saccharomycetes</taxon>
        <taxon>Saccharomycetales</taxon>
        <taxon>Saccharomycetaceae</taxon>
        <taxon>Kazachstania</taxon>
    </lineage>
</organism>
<dbReference type="KEGG" id="kaf:KAFR_0A02340"/>
<keyword evidence="4" id="KW-1185">Reference proteome</keyword>
<protein>
    <recommendedName>
        <fullName evidence="2">NADP-dependent oxidoreductase domain-containing protein</fullName>
    </recommendedName>
</protein>
<dbReference type="RefSeq" id="XP_003954807.1">
    <property type="nucleotide sequence ID" value="XM_003954758.1"/>
</dbReference>
<gene>
    <name evidence="3" type="primary">KAFR0A02340</name>
    <name evidence="3" type="ORF">KAFR_0A02340</name>
</gene>
<dbReference type="STRING" id="1071382.H2AMS2"/>
<name>H2AMS2_KAZAF</name>